<evidence type="ECO:0000313" key="2">
    <source>
        <dbReference type="Proteomes" id="UP000002805"/>
    </source>
</evidence>
<reference evidence="2" key="1">
    <citation type="submission" date="2008-02" db="EMBL/GenBank/DDBJ databases">
        <authorList>
            <consortium name="The Broad Institute Genome Sequencing Platform"/>
            <person name="Fischbach M."/>
            <person name="Ward D."/>
            <person name="Young S."/>
            <person name="Jaffe D."/>
            <person name="Gnerre S."/>
            <person name="Berlin A."/>
            <person name="Heiman D."/>
            <person name="Hepburn T."/>
            <person name="Sykes S."/>
            <person name="Alvarado L."/>
            <person name="Kodira C.D."/>
            <person name="Straight P."/>
            <person name="Clardy J."/>
            <person name="Hung D."/>
            <person name="Kolter R."/>
            <person name="Mekalanos J."/>
            <person name="Walker S."/>
            <person name="Walsh C.T."/>
            <person name="Lander E."/>
            <person name="Galagan J."/>
            <person name="Nusbaum C."/>
            <person name="Birren B."/>
        </authorList>
    </citation>
    <scope>NUCLEOTIDE SEQUENCE [LARGE SCALE GENOMIC DNA]</scope>
    <source>
        <strain evidence="2">ATCC 25486 / DSM 40338 / CBS 914.69 / JCM 4507 / NBRC 13074 / NRRL 2958 / 5647</strain>
    </source>
</reference>
<dbReference type="Proteomes" id="UP000002805">
    <property type="component" value="Chromosome"/>
</dbReference>
<sequence>MRGGIRLPWNPEGHLVLDGRCLRPRARRAPALNYDDGCPDNRRPTAGYVRCVLWTQRCPVLAGPR</sequence>
<name>D6X8T0_STRE2</name>
<dbReference type="AlphaFoldDB" id="D6X8T0"/>
<reference evidence="2" key="2">
    <citation type="submission" date="2009-10" db="EMBL/GenBank/DDBJ databases">
        <title>The genome sequence of Streptomyces pristinaespiralis strain ATCC 25486.</title>
        <authorList>
            <consortium name="The Broad Institute Genome Sequencing Platform"/>
            <consortium name="Broad Institute Microbial Sequencing Center"/>
            <person name="Fischbach M."/>
            <person name="Godfrey P."/>
            <person name="Ward D."/>
            <person name="Young S."/>
            <person name="Zeng Q."/>
            <person name="Koehrsen M."/>
            <person name="Alvarado L."/>
            <person name="Berlin A.M."/>
            <person name="Bochicchio J."/>
            <person name="Borenstein D."/>
            <person name="Chapman S.B."/>
            <person name="Chen Z."/>
            <person name="Engels R."/>
            <person name="Freedman E."/>
            <person name="Gellesch M."/>
            <person name="Goldberg J."/>
            <person name="Griggs A."/>
            <person name="Gujja S."/>
            <person name="Heilman E.R."/>
            <person name="Heiman D.I."/>
            <person name="Hepburn T.A."/>
            <person name="Howarth C."/>
            <person name="Jen D."/>
            <person name="Larson L."/>
            <person name="Lewis B."/>
            <person name="Mehta T."/>
            <person name="Park D."/>
            <person name="Pearson M."/>
            <person name="Richards J."/>
            <person name="Roberts A."/>
            <person name="Saif S."/>
            <person name="Shea T.D."/>
            <person name="Shenoy N."/>
            <person name="Sisk P."/>
            <person name="Stolte C."/>
            <person name="Sykes S.N."/>
            <person name="Thomson T."/>
            <person name="Walk T."/>
            <person name="White J."/>
            <person name="Yandava C."/>
            <person name="Straight P."/>
            <person name="Clardy J."/>
            <person name="Hung D."/>
            <person name="Kolter R."/>
            <person name="Mekalanos J."/>
            <person name="Walker S."/>
            <person name="Walsh C.T."/>
            <person name="Wieland-Brown L.C."/>
            <person name="Haas B."/>
            <person name="Nusbaum C."/>
            <person name="Birren B."/>
        </authorList>
    </citation>
    <scope>NUCLEOTIDE SEQUENCE [LARGE SCALE GENOMIC DNA]</scope>
    <source>
        <strain evidence="2">ATCC 25486 / DSM 40338 / CBS 914.69 / JCM 4507 / NBRC 13074 / NRRL 2958 / 5647</strain>
    </source>
</reference>
<organism evidence="1 2">
    <name type="scientific">Streptomyces pristinaespiralis (strain ATCC 25486 / DSM 40338 / CBS 914.69 / JCM 4507 / KCC S-0507 / NBRC 13074 / NRRL 2958 / 5647)</name>
    <dbReference type="NCBI Taxonomy" id="457429"/>
    <lineage>
        <taxon>Bacteria</taxon>
        <taxon>Bacillati</taxon>
        <taxon>Actinomycetota</taxon>
        <taxon>Actinomycetes</taxon>
        <taxon>Kitasatosporales</taxon>
        <taxon>Streptomycetaceae</taxon>
        <taxon>Streptomyces</taxon>
    </lineage>
</organism>
<accession>D6X8T0</accession>
<protein>
    <submittedName>
        <fullName evidence="1">Predicted protein</fullName>
    </submittedName>
</protein>
<dbReference type="EMBL" id="CM000950">
    <property type="protein sequence ID" value="EFH30745.1"/>
    <property type="molecule type" value="Genomic_DNA"/>
</dbReference>
<proteinExistence type="predicted"/>
<gene>
    <name evidence="1" type="ORF">SSDG_05962</name>
</gene>
<evidence type="ECO:0000313" key="1">
    <source>
        <dbReference type="EMBL" id="EFH30745.1"/>
    </source>
</evidence>
<dbReference type="HOGENOM" id="CLU_2848057_0_0_11"/>
<keyword evidence="2" id="KW-1185">Reference proteome</keyword>